<organism evidence="3 4">
    <name type="scientific">Filifactor alocis (strain ATCC 35896 / CCUG 47790 / D40 B5)</name>
    <name type="common">Fusobacterium alocis</name>
    <dbReference type="NCBI Taxonomy" id="546269"/>
    <lineage>
        <taxon>Bacteria</taxon>
        <taxon>Bacillati</taxon>
        <taxon>Bacillota</taxon>
        <taxon>Clostridia</taxon>
        <taxon>Peptostreptococcales</taxon>
        <taxon>Filifactoraceae</taxon>
        <taxon>Filifactor</taxon>
    </lineage>
</organism>
<dbReference type="Proteomes" id="UP000007468">
    <property type="component" value="Chromosome"/>
</dbReference>
<keyword evidence="4" id="KW-1185">Reference proteome</keyword>
<evidence type="ECO:0000313" key="3">
    <source>
        <dbReference type="EMBL" id="EFE27616.1"/>
    </source>
</evidence>
<dbReference type="KEGG" id="faa:HMPREF0389_01534"/>
<dbReference type="RefSeq" id="WP_014262407.1">
    <property type="nucleotide sequence ID" value="NC_016630.1"/>
</dbReference>
<feature type="region of interest" description="Disordered" evidence="1">
    <location>
        <begin position="186"/>
        <end position="215"/>
    </location>
</feature>
<feature type="transmembrane region" description="Helical" evidence="2">
    <location>
        <begin position="34"/>
        <end position="53"/>
    </location>
</feature>
<dbReference type="STRING" id="546269.HMPREF0389_01534"/>
<protein>
    <submittedName>
        <fullName evidence="3">Uncharacterized protein</fullName>
    </submittedName>
</protein>
<dbReference type="AlphaFoldDB" id="D6GTU5"/>
<evidence type="ECO:0000256" key="2">
    <source>
        <dbReference type="SAM" id="Phobius"/>
    </source>
</evidence>
<accession>D6GTU5</accession>
<sequence>MALLALIAVVLISLAVHCYTKADEKLKKRIARFNGVLYAFFVILLLLSFHQNIKIEKDPDKYKVYSGDLFRSWTYKKSDKEYYYIHKSGFLGSSDNYAVPRSGCKVSPIARIRGIVELKVFALPGTRISYDNTVKVDGYNYTVADNVIMIEPDYYYLFLYYAIIAVIILLIYNSVTLLTINDQNDSQAKQNDSKAEQNDSEVEQNSSEANPPAKK</sequence>
<evidence type="ECO:0000313" key="4">
    <source>
        <dbReference type="Proteomes" id="UP000007468"/>
    </source>
</evidence>
<reference evidence="4" key="1">
    <citation type="submission" date="2010-12" db="EMBL/GenBank/DDBJ databases">
        <title>The genome sequence of Filifactor alocis strain ATCC 35896.</title>
        <authorList>
            <consortium name="The Broad Institute Genome Sequencing Platform"/>
            <person name="Ward D."/>
            <person name="Earl A."/>
            <person name="Feldgarden M."/>
            <person name="Young S.K."/>
            <person name="Gargeya S."/>
            <person name="Zeng Q."/>
            <person name="Alvarado L."/>
            <person name="Berlin A."/>
            <person name="Bochicchio J."/>
            <person name="Chapman S.B."/>
            <person name="Chen Z."/>
            <person name="Freedman E."/>
            <person name="Gellesch M."/>
            <person name="Goldberg J."/>
            <person name="Griggs A."/>
            <person name="Gujja S."/>
            <person name="Heilman E."/>
            <person name="Heiman D."/>
            <person name="Howarth C."/>
            <person name="Mehta T."/>
            <person name="Neiman D."/>
            <person name="Pearson M."/>
            <person name="Roberts A."/>
            <person name="Saif S."/>
            <person name="Shea T."/>
            <person name="Shenoy N."/>
            <person name="Sisk P."/>
            <person name="Stolte C."/>
            <person name="Sykes S."/>
            <person name="White J."/>
            <person name="Yandava C."/>
            <person name="Izard J."/>
            <person name="Blanton J.M."/>
            <person name="Baranova O.V."/>
            <person name="Tanner A.C."/>
            <person name="Dewhirst F.E."/>
            <person name="Haas B."/>
            <person name="Nusbaum C."/>
            <person name="Birren B."/>
        </authorList>
    </citation>
    <scope>NUCLEOTIDE SEQUENCE [LARGE SCALE GENOMIC DNA]</scope>
    <source>
        <strain evidence="4">ATCC 35896 / D40 B5</strain>
    </source>
</reference>
<keyword evidence="2" id="KW-0472">Membrane</keyword>
<keyword evidence="2" id="KW-1133">Transmembrane helix</keyword>
<gene>
    <name evidence="3" type="ordered locus">HMPREF0389_01534</name>
</gene>
<feature type="transmembrane region" description="Helical" evidence="2">
    <location>
        <begin position="154"/>
        <end position="172"/>
    </location>
</feature>
<name>D6GTU5_FILAD</name>
<keyword evidence="2" id="KW-0812">Transmembrane</keyword>
<evidence type="ECO:0000256" key="1">
    <source>
        <dbReference type="SAM" id="MobiDB-lite"/>
    </source>
</evidence>
<proteinExistence type="predicted"/>
<dbReference type="EMBL" id="CP002390">
    <property type="protein sequence ID" value="EFE27616.1"/>
    <property type="molecule type" value="Genomic_DNA"/>
</dbReference>